<dbReference type="Gene3D" id="3.30.40.10">
    <property type="entry name" value="Zinc/RING finger domain, C3HC4 (zinc finger)"/>
    <property type="match status" value="2"/>
</dbReference>
<evidence type="ECO:0000256" key="2">
    <source>
        <dbReference type="ARBA" id="ARBA00022771"/>
    </source>
</evidence>
<dbReference type="InterPro" id="IPR001965">
    <property type="entry name" value="Znf_PHD"/>
</dbReference>
<reference evidence="8 9" key="1">
    <citation type="submission" date="2019-04" db="EMBL/GenBank/DDBJ databases">
        <title>An improved genome assembly and genetic linkage map for asparagus bean, Vigna unguiculata ssp. sesquipedialis.</title>
        <authorList>
            <person name="Xia Q."/>
            <person name="Zhang R."/>
            <person name="Dong Y."/>
        </authorList>
    </citation>
    <scope>NUCLEOTIDE SEQUENCE [LARGE SCALE GENOMIC DNA]</scope>
    <source>
        <tissue evidence="8">Leaf</tissue>
    </source>
</reference>
<dbReference type="AlphaFoldDB" id="A0A4D6LCD7"/>
<evidence type="ECO:0000259" key="7">
    <source>
        <dbReference type="PROSITE" id="PS51805"/>
    </source>
</evidence>
<accession>A0A4D6LCD7</accession>
<evidence type="ECO:0000256" key="5">
    <source>
        <dbReference type="SAM" id="MobiDB-lite"/>
    </source>
</evidence>
<name>A0A4D6LCD7_VIGUN</name>
<keyword evidence="9" id="KW-1185">Reference proteome</keyword>
<dbReference type="OrthoDB" id="20839at2759"/>
<dbReference type="PROSITE" id="PS51805">
    <property type="entry name" value="EPHD"/>
    <property type="match status" value="1"/>
</dbReference>
<dbReference type="InterPro" id="IPR011011">
    <property type="entry name" value="Znf_FYVE_PHD"/>
</dbReference>
<feature type="domain" description="PHD-type" evidence="6">
    <location>
        <begin position="127"/>
        <end position="180"/>
    </location>
</feature>
<organism evidence="8 9">
    <name type="scientific">Vigna unguiculata</name>
    <name type="common">Cowpea</name>
    <dbReference type="NCBI Taxonomy" id="3917"/>
    <lineage>
        <taxon>Eukaryota</taxon>
        <taxon>Viridiplantae</taxon>
        <taxon>Streptophyta</taxon>
        <taxon>Embryophyta</taxon>
        <taxon>Tracheophyta</taxon>
        <taxon>Spermatophyta</taxon>
        <taxon>Magnoliopsida</taxon>
        <taxon>eudicotyledons</taxon>
        <taxon>Gunneridae</taxon>
        <taxon>Pentapetalae</taxon>
        <taxon>rosids</taxon>
        <taxon>fabids</taxon>
        <taxon>Fabales</taxon>
        <taxon>Fabaceae</taxon>
        <taxon>Papilionoideae</taxon>
        <taxon>50 kb inversion clade</taxon>
        <taxon>NPAAA clade</taxon>
        <taxon>indigoferoid/millettioid clade</taxon>
        <taxon>Phaseoleae</taxon>
        <taxon>Vigna</taxon>
    </lineage>
</organism>
<gene>
    <name evidence="8" type="ORF">DEO72_LG3g556</name>
</gene>
<dbReference type="PANTHER" id="PTHR13793">
    <property type="entry name" value="PHD FINGER PROTEINS"/>
    <property type="match status" value="1"/>
</dbReference>
<proteinExistence type="predicted"/>
<evidence type="ECO:0000256" key="1">
    <source>
        <dbReference type="ARBA" id="ARBA00022723"/>
    </source>
</evidence>
<sequence length="318" mass="35219">MSQSHNPKMHSSATSLHHLPPLKRLRLIQQQQQQNHFSDSSPLPAKKRRESRTPSPPSPPSTIHNFSLPAKKRVWAPYPQTPPSSDDTVFPPQPSDDAVPPFDLNIEYNPNLGESQNNADADADDDGVLCCVCQSTDGDPADPIVFCDGCDLTVHASCYGHPLSKGVPDGDWFCERCRVGEGKSGMRCALCPAREGAMKRTADGAWAHVVCALFVPEVFFQDPEGREGIDCSMVPRKRWSQRCYLCECCDGCGLVCSEPKCGLAFHVTCALKEELWIEYKEGKKGATIVAGFCKRHTQIWEKQQQSGKYKIVALEDEK</sequence>
<dbReference type="GO" id="GO:0005634">
    <property type="term" value="C:nucleus"/>
    <property type="evidence" value="ECO:0007669"/>
    <property type="project" value="UniProtKB-ARBA"/>
</dbReference>
<dbReference type="PROSITE" id="PS50016">
    <property type="entry name" value="ZF_PHD_2"/>
    <property type="match status" value="1"/>
</dbReference>
<dbReference type="PANTHER" id="PTHR13793:SF148">
    <property type="entry name" value="RING_FYVE_PHD ZINC FINGER SUPERFAMILY PROTEIN"/>
    <property type="match status" value="1"/>
</dbReference>
<dbReference type="CDD" id="cd15492">
    <property type="entry name" value="PHD_BRPF_JADE_like"/>
    <property type="match status" value="1"/>
</dbReference>
<dbReference type="GO" id="GO:0008270">
    <property type="term" value="F:zinc ion binding"/>
    <property type="evidence" value="ECO:0007669"/>
    <property type="project" value="UniProtKB-KW"/>
</dbReference>
<evidence type="ECO:0000256" key="4">
    <source>
        <dbReference type="PROSITE-ProRule" id="PRU00146"/>
    </source>
</evidence>
<dbReference type="EMBL" id="CP039347">
    <property type="protein sequence ID" value="QCD86035.1"/>
    <property type="molecule type" value="Genomic_DNA"/>
</dbReference>
<feature type="compositionally biased region" description="Polar residues" evidence="5">
    <location>
        <begin position="1"/>
        <end position="15"/>
    </location>
</feature>
<dbReference type="Pfam" id="PF13831">
    <property type="entry name" value="PHD_2"/>
    <property type="match status" value="1"/>
</dbReference>
<evidence type="ECO:0000256" key="3">
    <source>
        <dbReference type="ARBA" id="ARBA00022833"/>
    </source>
</evidence>
<dbReference type="GO" id="GO:0006357">
    <property type="term" value="P:regulation of transcription by RNA polymerase II"/>
    <property type="evidence" value="ECO:0007669"/>
    <property type="project" value="TreeGrafter"/>
</dbReference>
<protein>
    <submittedName>
        <fullName evidence="8">NuA3 HAT complex component NTO1</fullName>
    </submittedName>
</protein>
<dbReference type="InterPro" id="IPR019787">
    <property type="entry name" value="Znf_PHD-finger"/>
</dbReference>
<dbReference type="Gramene" id="Vigun11g044300.1.v1.2">
    <property type="protein sequence ID" value="Vigun11g044300.1.v1.2"/>
    <property type="gene ID" value="Vigun11g044300.v1.2"/>
</dbReference>
<dbReference type="Pfam" id="PF13832">
    <property type="entry name" value="zf-HC5HC2H_2"/>
    <property type="match status" value="1"/>
</dbReference>
<dbReference type="InterPro" id="IPR019786">
    <property type="entry name" value="Zinc_finger_PHD-type_CS"/>
</dbReference>
<dbReference type="SUPFAM" id="SSF57903">
    <property type="entry name" value="FYVE/PHD zinc finger"/>
    <property type="match status" value="1"/>
</dbReference>
<dbReference type="PROSITE" id="PS01359">
    <property type="entry name" value="ZF_PHD_1"/>
    <property type="match status" value="1"/>
</dbReference>
<evidence type="ECO:0000313" key="9">
    <source>
        <dbReference type="Proteomes" id="UP000501690"/>
    </source>
</evidence>
<keyword evidence="1" id="KW-0479">Metal-binding</keyword>
<evidence type="ECO:0000259" key="6">
    <source>
        <dbReference type="PROSITE" id="PS50016"/>
    </source>
</evidence>
<dbReference type="InterPro" id="IPR050701">
    <property type="entry name" value="Histone_Mod_Regulator"/>
</dbReference>
<keyword evidence="2 4" id="KW-0863">Zinc-finger</keyword>
<dbReference type="SMART" id="SM00249">
    <property type="entry name" value="PHD"/>
    <property type="match status" value="2"/>
</dbReference>
<dbReference type="InterPro" id="IPR034732">
    <property type="entry name" value="EPHD"/>
</dbReference>
<evidence type="ECO:0000313" key="8">
    <source>
        <dbReference type="EMBL" id="QCD86035.1"/>
    </source>
</evidence>
<dbReference type="Proteomes" id="UP000501690">
    <property type="component" value="Linkage Group LG3"/>
</dbReference>
<keyword evidence="3" id="KW-0862">Zinc</keyword>
<feature type="domain" description="PHD-type" evidence="7">
    <location>
        <begin position="185"/>
        <end position="297"/>
    </location>
</feature>
<feature type="region of interest" description="Disordered" evidence="5">
    <location>
        <begin position="1"/>
        <end position="102"/>
    </location>
</feature>
<dbReference type="InterPro" id="IPR013083">
    <property type="entry name" value="Znf_RING/FYVE/PHD"/>
</dbReference>